<gene>
    <name evidence="1" type="ORF">BAUCODRAFT_553788</name>
</gene>
<dbReference type="EMBL" id="KB445558">
    <property type="protein sequence ID" value="EMC94600.1"/>
    <property type="molecule type" value="Genomic_DNA"/>
</dbReference>
<dbReference type="KEGG" id="bcom:BAUCODRAFT_553788"/>
<evidence type="ECO:0000313" key="2">
    <source>
        <dbReference type="Proteomes" id="UP000011761"/>
    </source>
</evidence>
<evidence type="ECO:0000313" key="1">
    <source>
        <dbReference type="EMBL" id="EMC94600.1"/>
    </source>
</evidence>
<dbReference type="AlphaFoldDB" id="M2N741"/>
<organism evidence="1 2">
    <name type="scientific">Baudoinia panamericana (strain UAMH 10762)</name>
    <name type="common">Angels' share fungus</name>
    <name type="synonym">Baudoinia compniacensis (strain UAMH 10762)</name>
    <dbReference type="NCBI Taxonomy" id="717646"/>
    <lineage>
        <taxon>Eukaryota</taxon>
        <taxon>Fungi</taxon>
        <taxon>Dikarya</taxon>
        <taxon>Ascomycota</taxon>
        <taxon>Pezizomycotina</taxon>
        <taxon>Dothideomycetes</taxon>
        <taxon>Dothideomycetidae</taxon>
        <taxon>Mycosphaerellales</taxon>
        <taxon>Teratosphaeriaceae</taxon>
        <taxon>Baudoinia</taxon>
    </lineage>
</organism>
<dbReference type="Proteomes" id="UP000011761">
    <property type="component" value="Unassembled WGS sequence"/>
</dbReference>
<proteinExistence type="predicted"/>
<reference evidence="1 2" key="1">
    <citation type="journal article" date="2012" name="PLoS Pathog.">
        <title>Diverse lifestyles and strategies of plant pathogenesis encoded in the genomes of eighteen Dothideomycetes fungi.</title>
        <authorList>
            <person name="Ohm R.A."/>
            <person name="Feau N."/>
            <person name="Henrissat B."/>
            <person name="Schoch C.L."/>
            <person name="Horwitz B.A."/>
            <person name="Barry K.W."/>
            <person name="Condon B.J."/>
            <person name="Copeland A.C."/>
            <person name="Dhillon B."/>
            <person name="Glaser F."/>
            <person name="Hesse C.N."/>
            <person name="Kosti I."/>
            <person name="LaButti K."/>
            <person name="Lindquist E.A."/>
            <person name="Lucas S."/>
            <person name="Salamov A.A."/>
            <person name="Bradshaw R.E."/>
            <person name="Ciuffetti L."/>
            <person name="Hamelin R.C."/>
            <person name="Kema G.H.J."/>
            <person name="Lawrence C."/>
            <person name="Scott J.A."/>
            <person name="Spatafora J.W."/>
            <person name="Turgeon B.G."/>
            <person name="de Wit P.J.G.M."/>
            <person name="Zhong S."/>
            <person name="Goodwin S.B."/>
            <person name="Grigoriev I.V."/>
        </authorList>
    </citation>
    <scope>NUCLEOTIDE SEQUENCE [LARGE SCALE GENOMIC DNA]</scope>
    <source>
        <strain evidence="1 2">UAMH 10762</strain>
    </source>
</reference>
<name>M2N741_BAUPA</name>
<dbReference type="HOGENOM" id="CLU_2372465_0_0_1"/>
<sequence>MYAIKRPSSDWRATCRFDVSSGDGGGTCRWLGPQVEIRNCVHVHRLSLDNLIVCTWPNPRGSSDRVMRISRHLLPASFSGITAGRQPEDSRTLPQ</sequence>
<accession>M2N741</accession>
<dbReference type="RefSeq" id="XP_007678394.1">
    <property type="nucleotide sequence ID" value="XM_007680204.1"/>
</dbReference>
<protein>
    <submittedName>
        <fullName evidence="1">Uncharacterized protein</fullName>
    </submittedName>
</protein>
<dbReference type="GeneID" id="19115439"/>
<keyword evidence="2" id="KW-1185">Reference proteome</keyword>